<dbReference type="AlphaFoldDB" id="A0A7W4TLS5"/>
<accession>A0A7W4TLS5</accession>
<evidence type="ECO:0000313" key="2">
    <source>
        <dbReference type="EMBL" id="MBB2901281.1"/>
    </source>
</evidence>
<name>A0A7W4TLS5_KINRA</name>
<comment type="caution">
    <text evidence="2">The sequence shown here is derived from an EMBL/GenBank/DDBJ whole genome shotgun (WGS) entry which is preliminary data.</text>
</comment>
<dbReference type="Proteomes" id="UP000533269">
    <property type="component" value="Unassembled WGS sequence"/>
</dbReference>
<evidence type="ECO:0000313" key="3">
    <source>
        <dbReference type="Proteomes" id="UP000533269"/>
    </source>
</evidence>
<keyword evidence="1" id="KW-0812">Transmembrane</keyword>
<gene>
    <name evidence="2" type="ORF">FHR75_002069</name>
</gene>
<keyword evidence="1" id="KW-0472">Membrane</keyword>
<keyword evidence="1" id="KW-1133">Transmembrane helix</keyword>
<feature type="transmembrane region" description="Helical" evidence="1">
    <location>
        <begin position="41"/>
        <end position="62"/>
    </location>
</feature>
<dbReference type="RefSeq" id="WP_183391253.1">
    <property type="nucleotide sequence ID" value="NZ_JACHVY010000001.1"/>
</dbReference>
<organism evidence="2 3">
    <name type="scientific">Kineococcus radiotolerans</name>
    <dbReference type="NCBI Taxonomy" id="131568"/>
    <lineage>
        <taxon>Bacteria</taxon>
        <taxon>Bacillati</taxon>
        <taxon>Actinomycetota</taxon>
        <taxon>Actinomycetes</taxon>
        <taxon>Kineosporiales</taxon>
        <taxon>Kineosporiaceae</taxon>
        <taxon>Kineococcus</taxon>
    </lineage>
</organism>
<evidence type="ECO:0000256" key="1">
    <source>
        <dbReference type="SAM" id="Phobius"/>
    </source>
</evidence>
<reference evidence="2 3" key="1">
    <citation type="submission" date="2020-08" db="EMBL/GenBank/DDBJ databases">
        <title>The Agave Microbiome: Exploring the role of microbial communities in plant adaptations to desert environments.</title>
        <authorList>
            <person name="Partida-Martinez L.P."/>
        </authorList>
    </citation>
    <scope>NUCLEOTIDE SEQUENCE [LARGE SCALE GENOMIC DNA]</scope>
    <source>
        <strain evidence="2 3">AS2.23</strain>
    </source>
</reference>
<sequence>MNPTELQRRLDAVAAPHEDASEAERVRNRELVVGRRRRRRVGGAAVAGVAAAAALVVAVTWGPPGDPLTAQPASPVRAVDPASLAVLAEECARSLPRGGPVAALAGGASDLARAVLYRFDDGETRFCTSFAGGSVDGPVTDDPVDQQVLRGWVSGGEGDPVDASVLGRRPAGAARVVVVTPDGREHPAVFLDRYWWTPVAVPDESQFAGTTWAAFDAQGRLVDQGPVRPAD</sequence>
<proteinExistence type="predicted"/>
<dbReference type="EMBL" id="JACHVY010000001">
    <property type="protein sequence ID" value="MBB2901281.1"/>
    <property type="molecule type" value="Genomic_DNA"/>
</dbReference>
<protein>
    <submittedName>
        <fullName evidence="2">Uncharacterized protein</fullName>
    </submittedName>
</protein>
<reference evidence="2 3" key="2">
    <citation type="submission" date="2020-08" db="EMBL/GenBank/DDBJ databases">
        <authorList>
            <person name="Partida-Martinez L."/>
            <person name="Huntemann M."/>
            <person name="Clum A."/>
            <person name="Wang J."/>
            <person name="Palaniappan K."/>
            <person name="Ritter S."/>
            <person name="Chen I.-M."/>
            <person name="Stamatis D."/>
            <person name="Reddy T."/>
            <person name="O'Malley R."/>
            <person name="Daum C."/>
            <person name="Shapiro N."/>
            <person name="Ivanova N."/>
            <person name="Kyrpides N."/>
            <person name="Woyke T."/>
        </authorList>
    </citation>
    <scope>NUCLEOTIDE SEQUENCE [LARGE SCALE GENOMIC DNA]</scope>
    <source>
        <strain evidence="2 3">AS2.23</strain>
    </source>
</reference>